<dbReference type="GO" id="GO:0050560">
    <property type="term" value="F:aspartate-tRNA(Asn) ligase activity"/>
    <property type="evidence" value="ECO:0007669"/>
    <property type="project" value="UniProtKB-EC"/>
</dbReference>
<dbReference type="Pfam" id="PF00152">
    <property type="entry name" value="tRNA-synt_2"/>
    <property type="match status" value="1"/>
</dbReference>
<dbReference type="CDD" id="cd00777">
    <property type="entry name" value="AspRS_core"/>
    <property type="match status" value="1"/>
</dbReference>
<name>A0A517T440_9PLAN</name>
<keyword evidence="2 7" id="KW-0436">Ligase</keyword>
<comment type="subcellular location">
    <subcellularLocation>
        <location evidence="7">Cytoplasm</location>
    </subcellularLocation>
</comment>
<dbReference type="InterPro" id="IPR002312">
    <property type="entry name" value="Asp/Asn-tRNA-synth_IIb"/>
</dbReference>
<evidence type="ECO:0000256" key="6">
    <source>
        <dbReference type="ARBA" id="ARBA00023146"/>
    </source>
</evidence>
<dbReference type="OrthoDB" id="9802326at2"/>
<feature type="binding site" evidence="7">
    <location>
        <begin position="221"/>
        <end position="223"/>
    </location>
    <ligand>
        <name>ATP</name>
        <dbReference type="ChEBI" id="CHEBI:30616"/>
    </ligand>
</feature>
<dbReference type="InterPro" id="IPR004524">
    <property type="entry name" value="Asp-tRNA-ligase_1"/>
</dbReference>
<evidence type="ECO:0000256" key="4">
    <source>
        <dbReference type="ARBA" id="ARBA00022840"/>
    </source>
</evidence>
<dbReference type="PANTHER" id="PTHR22594:SF5">
    <property type="entry name" value="ASPARTATE--TRNA LIGASE, MITOCHONDRIAL"/>
    <property type="match status" value="1"/>
</dbReference>
<feature type="site" description="Important for tRNA non-discrimination" evidence="7">
    <location>
        <position position="83"/>
    </location>
</feature>
<dbReference type="InterPro" id="IPR045864">
    <property type="entry name" value="aa-tRNA-synth_II/BPL/LPL"/>
</dbReference>
<dbReference type="InterPro" id="IPR004115">
    <property type="entry name" value="GAD-like_sf"/>
</dbReference>
<dbReference type="PANTHER" id="PTHR22594">
    <property type="entry name" value="ASPARTYL/LYSYL-TRNA SYNTHETASE"/>
    <property type="match status" value="1"/>
</dbReference>
<dbReference type="InterPro" id="IPR004364">
    <property type="entry name" value="Aa-tRNA-synt_II"/>
</dbReference>
<dbReference type="Gene3D" id="2.40.50.140">
    <property type="entry name" value="Nucleic acid-binding proteins"/>
    <property type="match status" value="1"/>
</dbReference>
<sequence>MLRTRTCGDLRKADVESSVTLCGWVENYRDHGGLVFIDLRDRYGLTQVVFNPDFDPKMHATARDLRAEDVIQVSGDVVARGEGLINPKLATGEIEVRARSLNVLNKSLTPPFEPNSQNLPNEELRLKYRFVDLRRKRLQEAVKLRHKLMKVTRDYFDALEFLEIETPILGRSTPEGARDYLVPSRVHEGCFYALPQSPQIYKQILMVAGYDRYFQIARCFRDEDLRADRQPEFTQIDLEMAFVEREDILTVIDGLVAAMYQAVRGIALPTPLPRFTYADVMERFGSDKPDMRFGMELNDIGEIAKDCGFGVFNKTIESGGRVRGLNAKGAAEKYSRKNIDELTAWVGDYGAKGLAFFRVKEEDGGLKLDSPIAKFFEPEHQKAIIDKLEGEAGDLLFFVADKGSVTSAALGALRVRLGKELELYGPDDFDCHWVLDFPLVAWNDDEQRWDAEHHPFCAIVDEDLPLMESDPGKVRAASYDLVCNGYEAASGSVRIHDPKVQQQVFDMIGITAEEAEERFSFLLEALRYGAPPHAGIALGMDRWLMIFSGIDNIREVIAFPKTQKASDLMSGAPSEVDSQQLRDLYLKIDIPGQSGK</sequence>
<evidence type="ECO:0000313" key="9">
    <source>
        <dbReference type="EMBL" id="QDT63121.1"/>
    </source>
</evidence>
<keyword evidence="7" id="KW-0963">Cytoplasm</keyword>
<evidence type="ECO:0000256" key="2">
    <source>
        <dbReference type="ARBA" id="ARBA00022598"/>
    </source>
</evidence>
<dbReference type="Pfam" id="PF01336">
    <property type="entry name" value="tRNA_anti-codon"/>
    <property type="match status" value="1"/>
</dbReference>
<dbReference type="InterPro" id="IPR047090">
    <property type="entry name" value="AspRS_core"/>
</dbReference>
<dbReference type="InterPro" id="IPR047089">
    <property type="entry name" value="Asp-tRNA-ligase_1_N"/>
</dbReference>
<dbReference type="CDD" id="cd04317">
    <property type="entry name" value="EcAspRS_like_N"/>
    <property type="match status" value="1"/>
</dbReference>
<proteinExistence type="inferred from homology"/>
<dbReference type="SUPFAM" id="SSF55681">
    <property type="entry name" value="Class II aaRS and biotin synthetases"/>
    <property type="match status" value="1"/>
</dbReference>
<dbReference type="InterPro" id="IPR012340">
    <property type="entry name" value="NA-bd_OB-fold"/>
</dbReference>
<reference evidence="9 10" key="1">
    <citation type="submission" date="2019-02" db="EMBL/GenBank/DDBJ databases">
        <title>Deep-cultivation of Planctomycetes and their phenomic and genomic characterization uncovers novel biology.</title>
        <authorList>
            <person name="Wiegand S."/>
            <person name="Jogler M."/>
            <person name="Boedeker C."/>
            <person name="Pinto D."/>
            <person name="Vollmers J."/>
            <person name="Rivas-Marin E."/>
            <person name="Kohn T."/>
            <person name="Peeters S.H."/>
            <person name="Heuer A."/>
            <person name="Rast P."/>
            <person name="Oberbeckmann S."/>
            <person name="Bunk B."/>
            <person name="Jeske O."/>
            <person name="Meyerdierks A."/>
            <person name="Storesund J.E."/>
            <person name="Kallscheuer N."/>
            <person name="Luecker S."/>
            <person name="Lage O.M."/>
            <person name="Pohl T."/>
            <person name="Merkel B.J."/>
            <person name="Hornburger P."/>
            <person name="Mueller R.-W."/>
            <person name="Bruemmer F."/>
            <person name="Labrenz M."/>
            <person name="Spormann A.M."/>
            <person name="Op den Camp H."/>
            <person name="Overmann J."/>
            <person name="Amann R."/>
            <person name="Jetten M.S.M."/>
            <person name="Mascher T."/>
            <person name="Medema M.H."/>
            <person name="Devos D.P."/>
            <person name="Kaster A.-K."/>
            <person name="Ovreas L."/>
            <person name="Rohde M."/>
            <person name="Galperin M.Y."/>
            <person name="Jogler C."/>
        </authorList>
    </citation>
    <scope>NUCLEOTIDE SEQUENCE [LARGE SCALE GENOMIC DNA]</scope>
    <source>
        <strain evidence="9 10">V22</strain>
    </source>
</reference>
<dbReference type="GO" id="GO:0004815">
    <property type="term" value="F:aspartate-tRNA ligase activity"/>
    <property type="evidence" value="ECO:0007669"/>
    <property type="project" value="UniProtKB-UniRule"/>
</dbReference>
<organism evidence="9 10">
    <name type="scientific">Calycomorphotria hydatis</name>
    <dbReference type="NCBI Taxonomy" id="2528027"/>
    <lineage>
        <taxon>Bacteria</taxon>
        <taxon>Pseudomonadati</taxon>
        <taxon>Planctomycetota</taxon>
        <taxon>Planctomycetia</taxon>
        <taxon>Planctomycetales</taxon>
        <taxon>Planctomycetaceae</taxon>
        <taxon>Calycomorphotria</taxon>
    </lineage>
</organism>
<evidence type="ECO:0000313" key="10">
    <source>
        <dbReference type="Proteomes" id="UP000319976"/>
    </source>
</evidence>
<dbReference type="InterPro" id="IPR004365">
    <property type="entry name" value="NA-bd_OB_tRNA"/>
</dbReference>
<keyword evidence="5 7" id="KW-0648">Protein biosynthesis</keyword>
<comment type="function">
    <text evidence="7">Aspartyl-tRNA synthetase with relaxed tRNA specificity since it is able to aspartylate not only its cognate tRNA(Asp) but also tRNA(Asn). Reaction proceeds in two steps: L-aspartate is first activated by ATP to form Asp-AMP and then transferred to the acceptor end of tRNA(Asp/Asn).</text>
</comment>
<feature type="site" description="Important for tRNA non-discrimination" evidence="7">
    <location>
        <position position="31"/>
    </location>
</feature>
<feature type="binding site" evidence="7">
    <location>
        <begin position="539"/>
        <end position="542"/>
    </location>
    <ligand>
        <name>ATP</name>
        <dbReference type="ChEBI" id="CHEBI:30616"/>
    </ligand>
</feature>
<protein>
    <recommendedName>
        <fullName evidence="7">Aspartate--tRNA(Asp/Asn) ligase</fullName>
        <ecNumber evidence="7">6.1.1.23</ecNumber>
    </recommendedName>
    <alternativeName>
        <fullName evidence="7">Aspartyl-tRNA synthetase</fullName>
        <shortName evidence="7">AspRS</shortName>
    </alternativeName>
    <alternativeName>
        <fullName evidence="7">Non-discriminating aspartyl-tRNA synthetase</fullName>
        <shortName evidence="7">ND-AspRS</shortName>
    </alternativeName>
</protein>
<dbReference type="EC" id="6.1.1.23" evidence="7"/>
<comment type="similarity">
    <text evidence="1 7">Belongs to the class-II aminoacyl-tRNA synthetase family. Type 1 subfamily.</text>
</comment>
<dbReference type="InterPro" id="IPR006195">
    <property type="entry name" value="aa-tRNA-synth_II"/>
</dbReference>
<dbReference type="Gene3D" id="3.30.1360.30">
    <property type="entry name" value="GAD-like domain"/>
    <property type="match status" value="1"/>
</dbReference>
<dbReference type="AlphaFoldDB" id="A0A517T440"/>
<evidence type="ECO:0000256" key="7">
    <source>
        <dbReference type="HAMAP-Rule" id="MF_00044"/>
    </source>
</evidence>
<dbReference type="NCBIfam" id="TIGR00459">
    <property type="entry name" value="aspS_bact"/>
    <property type="match status" value="1"/>
</dbReference>
<dbReference type="HAMAP" id="MF_00044">
    <property type="entry name" value="Asp_tRNA_synth_type1"/>
    <property type="match status" value="1"/>
</dbReference>
<feature type="binding site" evidence="7">
    <location>
        <position position="487"/>
    </location>
    <ligand>
        <name>ATP</name>
        <dbReference type="ChEBI" id="CHEBI:30616"/>
    </ligand>
</feature>
<dbReference type="PROSITE" id="PS50862">
    <property type="entry name" value="AA_TRNA_LIGASE_II"/>
    <property type="match status" value="1"/>
</dbReference>
<dbReference type="GO" id="GO:0006422">
    <property type="term" value="P:aspartyl-tRNA aminoacylation"/>
    <property type="evidence" value="ECO:0007669"/>
    <property type="project" value="UniProtKB-UniRule"/>
</dbReference>
<feature type="domain" description="Aminoacyl-transfer RNA synthetases class-II family profile" evidence="8">
    <location>
        <begin position="143"/>
        <end position="560"/>
    </location>
</feature>
<dbReference type="Pfam" id="PF02938">
    <property type="entry name" value="GAD"/>
    <property type="match status" value="1"/>
</dbReference>
<evidence type="ECO:0000259" key="8">
    <source>
        <dbReference type="PROSITE" id="PS50862"/>
    </source>
</evidence>
<dbReference type="SUPFAM" id="SSF55261">
    <property type="entry name" value="GAD domain-like"/>
    <property type="match status" value="1"/>
</dbReference>
<keyword evidence="6 7" id="KW-0030">Aminoacyl-tRNA synthetase</keyword>
<keyword evidence="10" id="KW-1185">Reference proteome</keyword>
<feature type="binding site" evidence="7">
    <location>
        <position position="453"/>
    </location>
    <ligand>
        <name>L-aspartate</name>
        <dbReference type="ChEBI" id="CHEBI:29991"/>
    </ligand>
</feature>
<keyword evidence="4 7" id="KW-0067">ATP-binding</keyword>
<comment type="catalytic activity">
    <reaction evidence="7">
        <text>tRNA(Asx) + L-aspartate + ATP = L-aspartyl-tRNA(Asx) + AMP + diphosphate</text>
        <dbReference type="Rhea" id="RHEA:18349"/>
        <dbReference type="Rhea" id="RHEA-COMP:9710"/>
        <dbReference type="Rhea" id="RHEA-COMP:9711"/>
        <dbReference type="ChEBI" id="CHEBI:29991"/>
        <dbReference type="ChEBI" id="CHEBI:30616"/>
        <dbReference type="ChEBI" id="CHEBI:33019"/>
        <dbReference type="ChEBI" id="CHEBI:78442"/>
        <dbReference type="ChEBI" id="CHEBI:78516"/>
        <dbReference type="ChEBI" id="CHEBI:456215"/>
        <dbReference type="EC" id="6.1.1.23"/>
    </reaction>
</comment>
<feature type="region of interest" description="Aspartate" evidence="7">
    <location>
        <begin position="199"/>
        <end position="202"/>
    </location>
</feature>
<feature type="binding site" evidence="7">
    <location>
        <position position="175"/>
    </location>
    <ligand>
        <name>L-aspartate</name>
        <dbReference type="ChEBI" id="CHEBI:29991"/>
    </ligand>
</feature>
<gene>
    <name evidence="7 9" type="primary">aspS</name>
    <name evidence="9" type="ORF">V22_03210</name>
</gene>
<evidence type="ECO:0000256" key="3">
    <source>
        <dbReference type="ARBA" id="ARBA00022741"/>
    </source>
</evidence>
<dbReference type="SUPFAM" id="SSF50249">
    <property type="entry name" value="Nucleic acid-binding proteins"/>
    <property type="match status" value="1"/>
</dbReference>
<accession>A0A517T440</accession>
<dbReference type="KEGG" id="chya:V22_03210"/>
<keyword evidence="3 7" id="KW-0547">Nucleotide-binding</keyword>
<feature type="binding site" evidence="7">
    <location>
        <position position="230"/>
    </location>
    <ligand>
        <name>ATP</name>
        <dbReference type="ChEBI" id="CHEBI:30616"/>
    </ligand>
</feature>
<feature type="binding site" evidence="7">
    <location>
        <position position="494"/>
    </location>
    <ligand>
        <name>L-aspartate</name>
        <dbReference type="ChEBI" id="CHEBI:29991"/>
    </ligand>
</feature>
<feature type="binding site" evidence="7">
    <location>
        <position position="221"/>
    </location>
    <ligand>
        <name>L-aspartate</name>
        <dbReference type="ChEBI" id="CHEBI:29991"/>
    </ligand>
</feature>
<evidence type="ECO:0000256" key="1">
    <source>
        <dbReference type="ARBA" id="ARBA00006303"/>
    </source>
</evidence>
<dbReference type="Proteomes" id="UP000319976">
    <property type="component" value="Chromosome"/>
</dbReference>
<dbReference type="EMBL" id="CP036316">
    <property type="protein sequence ID" value="QDT63121.1"/>
    <property type="molecule type" value="Genomic_DNA"/>
</dbReference>
<dbReference type="GO" id="GO:0005524">
    <property type="term" value="F:ATP binding"/>
    <property type="evidence" value="ECO:0007669"/>
    <property type="project" value="UniProtKB-UniRule"/>
</dbReference>
<dbReference type="Gene3D" id="3.30.930.10">
    <property type="entry name" value="Bira Bifunctional Protein, Domain 2"/>
    <property type="match status" value="1"/>
</dbReference>
<dbReference type="NCBIfam" id="NF001750">
    <property type="entry name" value="PRK00476.1"/>
    <property type="match status" value="1"/>
</dbReference>
<comment type="subunit">
    <text evidence="7">Homodimer.</text>
</comment>
<dbReference type="RefSeq" id="WP_145259191.1">
    <property type="nucleotide sequence ID" value="NZ_CP036316.1"/>
</dbReference>
<dbReference type="InterPro" id="IPR029351">
    <property type="entry name" value="GAD_dom"/>
</dbReference>
<dbReference type="PRINTS" id="PR01042">
    <property type="entry name" value="TRNASYNTHASP"/>
</dbReference>
<evidence type="ECO:0000256" key="5">
    <source>
        <dbReference type="ARBA" id="ARBA00022917"/>
    </source>
</evidence>
<dbReference type="GO" id="GO:0003676">
    <property type="term" value="F:nucleic acid binding"/>
    <property type="evidence" value="ECO:0007669"/>
    <property type="project" value="InterPro"/>
</dbReference>
<dbReference type="GO" id="GO:0005737">
    <property type="term" value="C:cytoplasm"/>
    <property type="evidence" value="ECO:0007669"/>
    <property type="project" value="UniProtKB-SubCell"/>
</dbReference>